<comment type="caution">
    <text evidence="3">The sequence shown here is derived from an EMBL/GenBank/DDBJ whole genome shotgun (WGS) entry which is preliminary data.</text>
</comment>
<dbReference type="Proteomes" id="UP000178742">
    <property type="component" value="Unassembled WGS sequence"/>
</dbReference>
<dbReference type="AlphaFoldDB" id="A0A1F6M444"/>
<reference evidence="3 4" key="1">
    <citation type="journal article" date="2016" name="Nat. Commun.">
        <title>Thousands of microbial genomes shed light on interconnected biogeochemical processes in an aquifer system.</title>
        <authorList>
            <person name="Anantharaman K."/>
            <person name="Brown C.T."/>
            <person name="Hug L.A."/>
            <person name="Sharon I."/>
            <person name="Castelle C.J."/>
            <person name="Probst A.J."/>
            <person name="Thomas B.C."/>
            <person name="Singh A."/>
            <person name="Wilkins M.J."/>
            <person name="Karaoz U."/>
            <person name="Brodie E.L."/>
            <person name="Williams K.H."/>
            <person name="Hubbard S.S."/>
            <person name="Banfield J.F."/>
        </authorList>
    </citation>
    <scope>NUCLEOTIDE SEQUENCE [LARGE SCALE GENOMIC DNA]</scope>
</reference>
<dbReference type="EMBL" id="MFPX01000020">
    <property type="protein sequence ID" value="OGH66323.1"/>
    <property type="molecule type" value="Genomic_DNA"/>
</dbReference>
<evidence type="ECO:0000256" key="2">
    <source>
        <dbReference type="SAM" id="Phobius"/>
    </source>
</evidence>
<gene>
    <name evidence="3" type="ORF">A3B90_01340</name>
</gene>
<feature type="transmembrane region" description="Helical" evidence="2">
    <location>
        <begin position="20"/>
        <end position="45"/>
    </location>
</feature>
<protein>
    <submittedName>
        <fullName evidence="3">Uncharacterized protein</fullName>
    </submittedName>
</protein>
<keyword evidence="2" id="KW-0812">Transmembrane</keyword>
<feature type="region of interest" description="Disordered" evidence="1">
    <location>
        <begin position="240"/>
        <end position="259"/>
    </location>
</feature>
<feature type="compositionally biased region" description="Polar residues" evidence="1">
    <location>
        <begin position="245"/>
        <end position="259"/>
    </location>
</feature>
<evidence type="ECO:0000313" key="4">
    <source>
        <dbReference type="Proteomes" id="UP000178742"/>
    </source>
</evidence>
<proteinExistence type="predicted"/>
<dbReference type="STRING" id="1798676.A3B90_01340"/>
<evidence type="ECO:0000313" key="3">
    <source>
        <dbReference type="EMBL" id="OGH66323.1"/>
    </source>
</evidence>
<sequence length="259" mass="28520">MRENVKSTIVFFVRRKFVDMFGSSLALSILLLALVGSLGAALWSFRGHLEMMSKAGAYHERNLSHRDYSMAEYPALAAAIAFGARAVFVGSELSDIELKSLGVSRDKWNSLNLEIAHSLARVPVVRIPISERAFVWGARLGGKTLAFATGHPDSRWSAGSPIFIVFSTCIAVAALLVSGILLLRLTGQSLRSGASFLVSLRIARRPCKRCCRSSANLRCAMPRDGFARLEFRSRWQRSRARSRTTEIPASSRTSQNARS</sequence>
<evidence type="ECO:0000256" key="1">
    <source>
        <dbReference type="SAM" id="MobiDB-lite"/>
    </source>
</evidence>
<feature type="transmembrane region" description="Helical" evidence="2">
    <location>
        <begin position="162"/>
        <end position="183"/>
    </location>
</feature>
<accession>A0A1F6M444</accession>
<keyword evidence="2" id="KW-0472">Membrane</keyword>
<organism evidence="3 4">
    <name type="scientific">Candidatus Magasanikbacteria bacterium RIFCSPHIGHO2_02_FULL_41_13</name>
    <dbReference type="NCBI Taxonomy" id="1798676"/>
    <lineage>
        <taxon>Bacteria</taxon>
        <taxon>Candidatus Magasanikiibacteriota</taxon>
    </lineage>
</organism>
<keyword evidence="2" id="KW-1133">Transmembrane helix</keyword>
<name>A0A1F6M444_9BACT</name>